<sequence>MALLAPVLSSVFGPSGAKGIGNLVKSFDFSEINVKDSTVDDYLHVGLAPSYGKLDKESIKKMDEKLKVIISGTMHALEKKRAEVKRALTWEEVMSVMMQNSLLEPADGKVDRADKLIKPSKVNAFKFDGSPNDTIVKEVQSWFTGFINDQDVLDATKIDIKVMGEIVAQTGATVTSFETFFYKEEHHEKTLIDIGILRFPDIDHPYFKVYRIKVTAWSASARFLFVQEDQSGITGEFNARNFRPRESVISGLKRETLDQAVKEAEALFG</sequence>
<proteinExistence type="predicted"/>
<evidence type="ECO:0000313" key="1">
    <source>
        <dbReference type="EMBL" id="KAJ3561088.1"/>
    </source>
</evidence>
<name>A0AAD5VIQ8_9AGAR</name>
<reference evidence="1" key="1">
    <citation type="submission" date="2022-07" db="EMBL/GenBank/DDBJ databases">
        <title>Genome Sequence of Leucocoprinus birnbaumii.</title>
        <authorList>
            <person name="Buettner E."/>
        </authorList>
    </citation>
    <scope>NUCLEOTIDE SEQUENCE</scope>
    <source>
        <strain evidence="1">VT141</strain>
    </source>
</reference>
<gene>
    <name evidence="1" type="ORF">NP233_g10408</name>
</gene>
<dbReference type="EMBL" id="JANIEX010001057">
    <property type="protein sequence ID" value="KAJ3561088.1"/>
    <property type="molecule type" value="Genomic_DNA"/>
</dbReference>
<dbReference type="Proteomes" id="UP001213000">
    <property type="component" value="Unassembled WGS sequence"/>
</dbReference>
<organism evidence="1 2">
    <name type="scientific">Leucocoprinus birnbaumii</name>
    <dbReference type="NCBI Taxonomy" id="56174"/>
    <lineage>
        <taxon>Eukaryota</taxon>
        <taxon>Fungi</taxon>
        <taxon>Dikarya</taxon>
        <taxon>Basidiomycota</taxon>
        <taxon>Agaricomycotina</taxon>
        <taxon>Agaricomycetes</taxon>
        <taxon>Agaricomycetidae</taxon>
        <taxon>Agaricales</taxon>
        <taxon>Agaricineae</taxon>
        <taxon>Agaricaceae</taxon>
        <taxon>Leucocoprinus</taxon>
    </lineage>
</organism>
<keyword evidence="2" id="KW-1185">Reference proteome</keyword>
<accession>A0AAD5VIQ8</accession>
<evidence type="ECO:0000313" key="2">
    <source>
        <dbReference type="Proteomes" id="UP001213000"/>
    </source>
</evidence>
<comment type="caution">
    <text evidence="1">The sequence shown here is derived from an EMBL/GenBank/DDBJ whole genome shotgun (WGS) entry which is preliminary data.</text>
</comment>
<protein>
    <submittedName>
        <fullName evidence="1">Uncharacterized protein</fullName>
    </submittedName>
</protein>
<dbReference type="AlphaFoldDB" id="A0AAD5VIQ8"/>